<sequence length="405" mass="46126">MVESAKSCPQIQCDDYLGQDVCFLHSASNPVTFVRFTQCEDQNKVCYMGENYAWLDAQKQFYNSGTKIQNSQIYMKNTQGRCMNVNDFRNELLPGRNCSYDTQCLSGTCNSAGVCSGKAINEPCAENSECEINLACIPSKTFPWQTICRKYLYEGDSCENDYQCGINMICTPPNSTASFNDANVCMKKYDLVDGSVTGYKIYKSDVYSDSLRNGLKCRSGICRMRTATECQCFSIVNVTTDYGLQSDSTFYKCTAMSQYNHCQYYYVHDEDNDGVQNLGYLRMNCQCSMDGSVGYCPMPGQSKLIEYISIMKILDTYAVSCHSLDRYNLEAQMECGIGKQYSNIENLRDELEIIFRFEYWPYAQYQSQRSIIHPCLNKGHSESPINIIRQTNILRKLYSSSSNIQ</sequence>
<evidence type="ECO:0000313" key="1">
    <source>
        <dbReference type="EMBL" id="CDW78942.1"/>
    </source>
</evidence>
<dbReference type="Proteomes" id="UP000039865">
    <property type="component" value="Unassembled WGS sequence"/>
</dbReference>
<dbReference type="InParanoid" id="A0A078ABI7"/>
<dbReference type="AlphaFoldDB" id="A0A078ABI7"/>
<organism evidence="1 2">
    <name type="scientific">Stylonychia lemnae</name>
    <name type="common">Ciliate</name>
    <dbReference type="NCBI Taxonomy" id="5949"/>
    <lineage>
        <taxon>Eukaryota</taxon>
        <taxon>Sar</taxon>
        <taxon>Alveolata</taxon>
        <taxon>Ciliophora</taxon>
        <taxon>Intramacronucleata</taxon>
        <taxon>Spirotrichea</taxon>
        <taxon>Stichotrichia</taxon>
        <taxon>Sporadotrichida</taxon>
        <taxon>Oxytrichidae</taxon>
        <taxon>Stylonychinae</taxon>
        <taxon>Stylonychia</taxon>
    </lineage>
</organism>
<evidence type="ECO:0000313" key="2">
    <source>
        <dbReference type="Proteomes" id="UP000039865"/>
    </source>
</evidence>
<proteinExistence type="predicted"/>
<keyword evidence="2" id="KW-1185">Reference proteome</keyword>
<gene>
    <name evidence="1" type="primary">Contig13127.g14002</name>
    <name evidence="1" type="ORF">STYLEM_7927</name>
</gene>
<reference evidence="1 2" key="1">
    <citation type="submission" date="2014-06" db="EMBL/GenBank/DDBJ databases">
        <authorList>
            <person name="Swart Estienne"/>
        </authorList>
    </citation>
    <scope>NUCLEOTIDE SEQUENCE [LARGE SCALE GENOMIC DNA]</scope>
    <source>
        <strain evidence="1 2">130c</strain>
    </source>
</reference>
<dbReference type="EMBL" id="CCKQ01007556">
    <property type="protein sequence ID" value="CDW78942.1"/>
    <property type="molecule type" value="Genomic_DNA"/>
</dbReference>
<accession>A0A078ABI7</accession>
<protein>
    <recommendedName>
        <fullName evidence="3">Dickkopf N-terminal cysteine-rich domain-containing protein</fullName>
    </recommendedName>
</protein>
<evidence type="ECO:0008006" key="3">
    <source>
        <dbReference type="Google" id="ProtNLM"/>
    </source>
</evidence>
<name>A0A078ABI7_STYLE</name>